<sequence>MPSGPVGAITDVPGVLVGHGTVTEPARGVATGVTVVVPPDVEVRPLPAAVHVINGYGKSTGLVQVAELGTLESVIAMSSVFAVPSVHEAMLRCRLAADPTIGDVETGRSVNLVVLECNDAYVSDPRQHRCGEAEFVAALEAAAAGSVTEGTVGAGTGMRTFGLAGGFGTASRVFGSGASEHTLGVALVSNYGRWGDLTIGGEHVQPTGEPESAEPPGSVVIVVATDAPFDSVTLRRVAARAQNGLARTGCVTTHGSGEIVLAFSTSRSPVHDPDVAQLDDAFRAVAEATEEAVLSGLAHATPVTGRANRRLPTLRGGGGPSGRPGRPNRPEPLPSPRDPTG</sequence>
<dbReference type="Gene3D" id="3.60.70.12">
    <property type="entry name" value="L-amino peptidase D-ALA esterase/amidase"/>
    <property type="match status" value="1"/>
</dbReference>
<dbReference type="STRING" id="1385521.N803_16355"/>
<evidence type="ECO:0000256" key="1">
    <source>
        <dbReference type="ARBA" id="ARBA00007068"/>
    </source>
</evidence>
<evidence type="ECO:0000313" key="3">
    <source>
        <dbReference type="EMBL" id="KGN36987.1"/>
    </source>
</evidence>
<dbReference type="PANTHER" id="PTHR36512">
    <property type="entry name" value="D-AMINOPEPTIDASE"/>
    <property type="match status" value="1"/>
</dbReference>
<dbReference type="Proteomes" id="UP000030011">
    <property type="component" value="Unassembled WGS sequence"/>
</dbReference>
<feature type="compositionally biased region" description="Pro residues" evidence="2">
    <location>
        <begin position="330"/>
        <end position="341"/>
    </location>
</feature>
<evidence type="ECO:0000256" key="2">
    <source>
        <dbReference type="SAM" id="MobiDB-lite"/>
    </source>
</evidence>
<keyword evidence="4" id="KW-1185">Reference proteome</keyword>
<dbReference type="Pfam" id="PF03576">
    <property type="entry name" value="Peptidase_S58"/>
    <property type="match status" value="1"/>
</dbReference>
<gene>
    <name evidence="3" type="ORF">N803_16355</name>
</gene>
<accession>A0A0A0JLS3</accession>
<dbReference type="PANTHER" id="PTHR36512:SF3">
    <property type="entry name" value="BLR5678 PROTEIN"/>
    <property type="match status" value="1"/>
</dbReference>
<dbReference type="InterPro" id="IPR016117">
    <property type="entry name" value="ArgJ-like_dom_sf"/>
</dbReference>
<dbReference type="GO" id="GO:0004177">
    <property type="term" value="F:aminopeptidase activity"/>
    <property type="evidence" value="ECO:0007669"/>
    <property type="project" value="TreeGrafter"/>
</dbReference>
<reference evidence="3 4" key="1">
    <citation type="submission" date="2013-08" db="EMBL/GenBank/DDBJ databases">
        <title>The genome sequence of Knoellia subterranea.</title>
        <authorList>
            <person name="Zhu W."/>
            <person name="Wang G."/>
        </authorList>
    </citation>
    <scope>NUCLEOTIDE SEQUENCE [LARGE SCALE GENOMIC DNA]</scope>
    <source>
        <strain evidence="3 4">KCTC 19937</strain>
    </source>
</reference>
<evidence type="ECO:0000313" key="4">
    <source>
        <dbReference type="Proteomes" id="UP000030011"/>
    </source>
</evidence>
<dbReference type="SUPFAM" id="SSF56266">
    <property type="entry name" value="DmpA/ArgJ-like"/>
    <property type="match status" value="1"/>
</dbReference>
<proteinExistence type="inferred from homology"/>
<dbReference type="AlphaFoldDB" id="A0A0A0JLS3"/>
<dbReference type="eggNOG" id="COG3191">
    <property type="taxonomic scope" value="Bacteria"/>
</dbReference>
<dbReference type="InterPro" id="IPR005321">
    <property type="entry name" value="Peptidase_S58_DmpA"/>
</dbReference>
<feature type="region of interest" description="Disordered" evidence="2">
    <location>
        <begin position="297"/>
        <end position="341"/>
    </location>
</feature>
<organism evidence="3 4">
    <name type="scientific">Knoellia subterranea KCTC 19937</name>
    <dbReference type="NCBI Taxonomy" id="1385521"/>
    <lineage>
        <taxon>Bacteria</taxon>
        <taxon>Bacillati</taxon>
        <taxon>Actinomycetota</taxon>
        <taxon>Actinomycetes</taxon>
        <taxon>Micrococcales</taxon>
        <taxon>Intrasporangiaceae</taxon>
        <taxon>Knoellia</taxon>
    </lineage>
</organism>
<comment type="caution">
    <text evidence="3">The sequence shown here is derived from an EMBL/GenBank/DDBJ whole genome shotgun (WGS) entry which is preliminary data.</text>
</comment>
<protein>
    <recommendedName>
        <fullName evidence="5">D-aminopeptidase</fullName>
    </recommendedName>
</protein>
<evidence type="ECO:0008006" key="5">
    <source>
        <dbReference type="Google" id="ProtNLM"/>
    </source>
</evidence>
<dbReference type="EMBL" id="AVPK01000007">
    <property type="protein sequence ID" value="KGN36987.1"/>
    <property type="molecule type" value="Genomic_DNA"/>
</dbReference>
<comment type="similarity">
    <text evidence="1">Belongs to the peptidase S58 family.</text>
</comment>
<name>A0A0A0JLS3_9MICO</name>